<name>A0ABU6BBZ1_9BACL</name>
<reference evidence="1 2" key="1">
    <citation type="journal article" date="2014" name="Genome Announc.">
        <title>Draft Genome Sequence of Geobacillus icigianus Strain G1w1T Isolated from Hot Springs in the Valley of Geysers, Kamchatka (Russian Federation).</title>
        <authorList>
            <person name="Bryanskaya A.V."/>
            <person name="Rozanov A.S."/>
            <person name="Logacheva M.D."/>
            <person name="Kotenko A.V."/>
            <person name="Peltek S.E."/>
        </authorList>
    </citation>
    <scope>NUCLEOTIDE SEQUENCE [LARGE SCALE GENOMIC DNA]</scope>
    <source>
        <strain evidence="1 2">G1w1</strain>
    </source>
</reference>
<accession>A0ABU6BBZ1</accession>
<evidence type="ECO:0000313" key="1">
    <source>
        <dbReference type="EMBL" id="MEB3749223.1"/>
    </source>
</evidence>
<sequence length="49" mass="5701">MYGIREAEKAFWSESLSKAIRSSFRIREAEKSFFAGEFIKSDPFKLPNP</sequence>
<evidence type="ECO:0000313" key="2">
    <source>
        <dbReference type="Proteomes" id="UP000029267"/>
    </source>
</evidence>
<gene>
    <name evidence="1" type="ORF">EP10_000062</name>
</gene>
<dbReference type="Proteomes" id="UP000029267">
    <property type="component" value="Unassembled WGS sequence"/>
</dbReference>
<dbReference type="EMBL" id="JPYA02000001">
    <property type="protein sequence ID" value="MEB3749223.1"/>
    <property type="molecule type" value="Genomic_DNA"/>
</dbReference>
<protein>
    <submittedName>
        <fullName evidence="1">Uncharacterized protein</fullName>
    </submittedName>
</protein>
<dbReference type="RefSeq" id="WP_165570916.1">
    <property type="nucleotide sequence ID" value="NZ_JPYA02000001.1"/>
</dbReference>
<comment type="caution">
    <text evidence="1">The sequence shown here is derived from an EMBL/GenBank/DDBJ whole genome shotgun (WGS) entry which is preliminary data.</text>
</comment>
<proteinExistence type="predicted"/>
<keyword evidence="2" id="KW-1185">Reference proteome</keyword>
<organism evidence="1 2">
    <name type="scientific">Geobacillus icigianus</name>
    <dbReference type="NCBI Taxonomy" id="1430331"/>
    <lineage>
        <taxon>Bacteria</taxon>
        <taxon>Bacillati</taxon>
        <taxon>Bacillota</taxon>
        <taxon>Bacilli</taxon>
        <taxon>Bacillales</taxon>
        <taxon>Anoxybacillaceae</taxon>
        <taxon>Geobacillus</taxon>
    </lineage>
</organism>